<name>M3B3M4_PSEFD</name>
<gene>
    <name evidence="3" type="ORF">MYCFIDRAFT_214561</name>
</gene>
<organism evidence="3 4">
    <name type="scientific">Pseudocercospora fijiensis (strain CIRAD86)</name>
    <name type="common">Black leaf streak disease fungus</name>
    <name type="synonym">Mycosphaerella fijiensis</name>
    <dbReference type="NCBI Taxonomy" id="383855"/>
    <lineage>
        <taxon>Eukaryota</taxon>
        <taxon>Fungi</taxon>
        <taxon>Dikarya</taxon>
        <taxon>Ascomycota</taxon>
        <taxon>Pezizomycotina</taxon>
        <taxon>Dothideomycetes</taxon>
        <taxon>Dothideomycetidae</taxon>
        <taxon>Mycosphaerellales</taxon>
        <taxon>Mycosphaerellaceae</taxon>
        <taxon>Pseudocercospora</taxon>
    </lineage>
</organism>
<keyword evidence="1" id="KW-0175">Coiled coil</keyword>
<feature type="region of interest" description="Disordered" evidence="2">
    <location>
        <begin position="353"/>
        <end position="468"/>
    </location>
</feature>
<feature type="compositionally biased region" description="Polar residues" evidence="2">
    <location>
        <begin position="56"/>
        <end position="65"/>
    </location>
</feature>
<feature type="compositionally biased region" description="Basic and acidic residues" evidence="2">
    <location>
        <begin position="362"/>
        <end position="411"/>
    </location>
</feature>
<proteinExistence type="predicted"/>
<reference evidence="3 4" key="1">
    <citation type="journal article" date="2012" name="PLoS Pathog.">
        <title>Diverse lifestyles and strategies of plant pathogenesis encoded in the genomes of eighteen Dothideomycetes fungi.</title>
        <authorList>
            <person name="Ohm R.A."/>
            <person name="Feau N."/>
            <person name="Henrissat B."/>
            <person name="Schoch C.L."/>
            <person name="Horwitz B.A."/>
            <person name="Barry K.W."/>
            <person name="Condon B.J."/>
            <person name="Copeland A.C."/>
            <person name="Dhillon B."/>
            <person name="Glaser F."/>
            <person name="Hesse C.N."/>
            <person name="Kosti I."/>
            <person name="LaButti K."/>
            <person name="Lindquist E.A."/>
            <person name="Lucas S."/>
            <person name="Salamov A.A."/>
            <person name="Bradshaw R.E."/>
            <person name="Ciuffetti L."/>
            <person name="Hamelin R.C."/>
            <person name="Kema G.H.J."/>
            <person name="Lawrence C."/>
            <person name="Scott J.A."/>
            <person name="Spatafora J.W."/>
            <person name="Turgeon B.G."/>
            <person name="de Wit P.J.G.M."/>
            <person name="Zhong S."/>
            <person name="Goodwin S.B."/>
            <person name="Grigoriev I.V."/>
        </authorList>
    </citation>
    <scope>NUCLEOTIDE SEQUENCE [LARGE SCALE GENOMIC DNA]</scope>
    <source>
        <strain evidence="3 4">CIRAD86</strain>
    </source>
</reference>
<dbReference type="OrthoDB" id="10503525at2759"/>
<evidence type="ECO:0000256" key="1">
    <source>
        <dbReference type="SAM" id="Coils"/>
    </source>
</evidence>
<dbReference type="GeneID" id="19338051"/>
<dbReference type="RefSeq" id="XP_007924596.1">
    <property type="nucleotide sequence ID" value="XM_007926405.1"/>
</dbReference>
<dbReference type="HOGENOM" id="CLU_584111_0_0_1"/>
<dbReference type="KEGG" id="pfj:MYCFIDRAFT_214561"/>
<dbReference type="Proteomes" id="UP000016932">
    <property type="component" value="Unassembled WGS sequence"/>
</dbReference>
<sequence length="468" mass="53286">MTPVTCQQQELLLNQHVARADENANAATAWTKKAEELQAELERKQKEWNEEKESIDQQNQSNINELNRTHLQERGDLRETADKAKAEVAKLLSTEKLQAACIIELEKTNSDRSSQIEQIGASRDRFAATLLLHGVRRVQDRCLVKRLEESRDQFAARLLLQGVRCVQTDLLVRNTAARLISRNWKLRKTRCELQQSEADVKAERQGYAQASEEYSAELKLRKQSQKRYDDVCAAHRDSVEELHDAQAQVKIEAAKSQQEQALREGLNETLRERTRQFNEKSLKCNTLLDELESCRLQLSENKRTQEQESKRAQEAEANAVMHLNARKGAEKERDELKTWKGTLQGLFFDRSREDDSSGLATKHQEHDASTTDHGTAKAVDKVSEPLIDNEGHDPIRKNSHSPERNAIDKTSNDNLPSTEIAPMIFGQSGPPATNKKRQADGKLPQAPKKKHKYNSSASRNHEIYHPPT</sequence>
<feature type="compositionally biased region" description="Basic and acidic residues" evidence="2">
    <location>
        <begin position="459"/>
        <end position="468"/>
    </location>
</feature>
<protein>
    <submittedName>
        <fullName evidence="3">Uncharacterized protein</fullName>
    </submittedName>
</protein>
<evidence type="ECO:0000313" key="3">
    <source>
        <dbReference type="EMBL" id="EME83972.1"/>
    </source>
</evidence>
<dbReference type="AlphaFoldDB" id="M3B3M4"/>
<feature type="compositionally biased region" description="Basic and acidic residues" evidence="2">
    <location>
        <begin position="41"/>
        <end position="55"/>
    </location>
</feature>
<dbReference type="EMBL" id="KB446557">
    <property type="protein sequence ID" value="EME83972.1"/>
    <property type="molecule type" value="Genomic_DNA"/>
</dbReference>
<dbReference type="STRING" id="383855.M3B3M4"/>
<feature type="region of interest" description="Disordered" evidence="2">
    <location>
        <begin position="41"/>
        <end position="65"/>
    </location>
</feature>
<keyword evidence="4" id="KW-1185">Reference proteome</keyword>
<evidence type="ECO:0000256" key="2">
    <source>
        <dbReference type="SAM" id="MobiDB-lite"/>
    </source>
</evidence>
<evidence type="ECO:0000313" key="4">
    <source>
        <dbReference type="Proteomes" id="UP000016932"/>
    </source>
</evidence>
<feature type="coiled-coil region" evidence="1">
    <location>
        <begin position="288"/>
        <end position="332"/>
    </location>
</feature>
<accession>M3B3M4</accession>
<dbReference type="VEuPathDB" id="FungiDB:MYCFIDRAFT_214561"/>